<proteinExistence type="predicted"/>
<gene>
    <name evidence="1" type="ORF">KPL78_18570</name>
</gene>
<name>A0ABS7ACT6_9PROT</name>
<dbReference type="RefSeq" id="WP_219764460.1">
    <property type="nucleotide sequence ID" value="NZ_JAHYBZ010000006.1"/>
</dbReference>
<dbReference type="Proteomes" id="UP001196565">
    <property type="component" value="Unassembled WGS sequence"/>
</dbReference>
<comment type="caution">
    <text evidence="1">The sequence shown here is derived from an EMBL/GenBank/DDBJ whole genome shotgun (WGS) entry which is preliminary data.</text>
</comment>
<evidence type="ECO:0000313" key="1">
    <source>
        <dbReference type="EMBL" id="MBW6399870.1"/>
    </source>
</evidence>
<organism evidence="1 2">
    <name type="scientific">Roseomonas alba</name>
    <dbReference type="NCBI Taxonomy" id="2846776"/>
    <lineage>
        <taxon>Bacteria</taxon>
        <taxon>Pseudomonadati</taxon>
        <taxon>Pseudomonadota</taxon>
        <taxon>Alphaproteobacteria</taxon>
        <taxon>Acetobacterales</taxon>
        <taxon>Roseomonadaceae</taxon>
        <taxon>Roseomonas</taxon>
    </lineage>
</organism>
<accession>A0ABS7ACT6</accession>
<evidence type="ECO:0000313" key="2">
    <source>
        <dbReference type="Proteomes" id="UP001196565"/>
    </source>
</evidence>
<sequence length="67" mass="7404">MKTMLSRTSSPPDRRAEVEVYWKACAEIRDGEIAIGIADMLLLAGTGSPVLRRCVRRVLAKHGTVLH</sequence>
<reference evidence="1 2" key="1">
    <citation type="submission" date="2021-07" db="EMBL/GenBank/DDBJ databases">
        <authorList>
            <person name="So Y."/>
        </authorList>
    </citation>
    <scope>NUCLEOTIDE SEQUENCE [LARGE SCALE GENOMIC DNA]</scope>
    <source>
        <strain evidence="1 2">HJA6</strain>
    </source>
</reference>
<protein>
    <submittedName>
        <fullName evidence="1">Uncharacterized protein</fullName>
    </submittedName>
</protein>
<keyword evidence="2" id="KW-1185">Reference proteome</keyword>
<dbReference type="EMBL" id="JAHYBZ010000006">
    <property type="protein sequence ID" value="MBW6399870.1"/>
    <property type="molecule type" value="Genomic_DNA"/>
</dbReference>